<dbReference type="SUPFAM" id="SSF52317">
    <property type="entry name" value="Class I glutamine amidotransferase-like"/>
    <property type="match status" value="1"/>
</dbReference>
<dbReference type="Gene3D" id="3.40.630.10">
    <property type="entry name" value="Zn peptidases"/>
    <property type="match status" value="1"/>
</dbReference>
<protein>
    <submittedName>
        <fullName evidence="4">M14 family metallopeptidase</fullName>
    </submittedName>
</protein>
<dbReference type="Proteomes" id="UP001500185">
    <property type="component" value="Unassembled WGS sequence"/>
</dbReference>
<accession>A0ABN1KAG8</accession>
<dbReference type="PROSITE" id="PS52035">
    <property type="entry name" value="PEPTIDASE_M14"/>
    <property type="match status" value="1"/>
</dbReference>
<dbReference type="InterPro" id="IPR029062">
    <property type="entry name" value="Class_I_gatase-like"/>
</dbReference>
<keyword evidence="5" id="KW-1185">Reference proteome</keyword>
<feature type="active site" description="Proton donor/acceptor" evidence="1">
    <location>
        <position position="334"/>
    </location>
</feature>
<feature type="signal peptide" evidence="2">
    <location>
        <begin position="1"/>
        <end position="18"/>
    </location>
</feature>
<evidence type="ECO:0000256" key="2">
    <source>
        <dbReference type="SAM" id="SignalP"/>
    </source>
</evidence>
<dbReference type="Pfam" id="PF00246">
    <property type="entry name" value="Peptidase_M14"/>
    <property type="match status" value="1"/>
</dbReference>
<dbReference type="SMART" id="SM00631">
    <property type="entry name" value="Zn_pept"/>
    <property type="match status" value="1"/>
</dbReference>
<evidence type="ECO:0000313" key="5">
    <source>
        <dbReference type="Proteomes" id="UP001500185"/>
    </source>
</evidence>
<dbReference type="CDD" id="cd06238">
    <property type="entry name" value="M14-like"/>
    <property type="match status" value="1"/>
</dbReference>
<feature type="domain" description="Peptidase M14" evidence="3">
    <location>
        <begin position="46"/>
        <end position="364"/>
    </location>
</feature>
<name>A0ABN1KAG8_9FLAO</name>
<evidence type="ECO:0000259" key="3">
    <source>
        <dbReference type="PROSITE" id="PS52035"/>
    </source>
</evidence>
<feature type="chain" id="PRO_5046495051" evidence="2">
    <location>
        <begin position="19"/>
        <end position="860"/>
    </location>
</feature>
<sequence length="860" mass="97664">MKIVISIFLLLATFQLQAQDYFLQDKGPFDPDIPSPEAFFGYPVGSHHTRHDQIIAYLTKLAEVSERAEIIQYGKSYEHRPLVMLNISNPDHLENLAELQKKHLLATVPGSNADVSELPVFINLGYNVHGNEPSSSEAALLSAYILVASEHADIQKYRSDAVIMIDPTINPDGRDRHTQWANMFKGDPLVADPADAEHNERWPGGRTNHYWFDLNRDWLLGIHPESRGKLNWYHEWYPNVVTDFHEMGTNSTYFFEPMKANASKDPIMPVENYTTLNDKFAEYYVEALDDIGSFYFTKEVFDGTYPGYGSSYPDLQGGLGILFEQASSRGHVQETPTGKITFAFTIRNQLTSSLATVKAAVENKDLLYDYQKRFFKSAISNAEKSNVEGYVFGDDYDENRTKAFIDKLLLHRIKLYELEESVKTKGKTFSPGNAYYVPAKQPQYRMVQTMFETYQEYTDSVFYDASAWSLVNFYNLEYAPLKKGAKKGKEVTREDLKLKDIEVKKSNYVYLVDCYDYNSPALLWRLQNAGANVLSAFKPFSLPVEGKQKDFGYGTLVIPVSQQHISGDSLYSLVKDAANEYSVEVSSATTGYSKSGVDLGSRYINTLDKPEAFMLIEDGVSSYEAGEVWHLLDTRVDMPISKIPMRNFENINWERYNTMVMVSGSYKQLDSTDHEKIKNWVSSGNTLITIRNASEWAIKNKIVKEKLIEKEKDKESDEQIDKAKQIERKPYVEASENIGKQSVGGAIFEVDLDLTHPLAFGYQREKLPVYRNSSVWIAPSENPYATVAKYTADPHIDGFITDKNLNEFLKPSASLIVSKVGKGRVVLFADNPNFRGSWYGTNRLFLNALFLGQHIDVPSE</sequence>
<reference evidence="4 5" key="1">
    <citation type="journal article" date="2019" name="Int. J. Syst. Evol. Microbiol.">
        <title>The Global Catalogue of Microorganisms (GCM) 10K type strain sequencing project: providing services to taxonomists for standard genome sequencing and annotation.</title>
        <authorList>
            <consortium name="The Broad Institute Genomics Platform"/>
            <consortium name="The Broad Institute Genome Sequencing Center for Infectious Disease"/>
            <person name="Wu L."/>
            <person name="Ma J."/>
        </authorList>
    </citation>
    <scope>NUCLEOTIDE SEQUENCE [LARGE SCALE GENOMIC DNA]</scope>
    <source>
        <strain evidence="4 5">JCM 16231</strain>
    </source>
</reference>
<dbReference type="SUPFAM" id="SSF53187">
    <property type="entry name" value="Zn-dependent exopeptidases"/>
    <property type="match status" value="1"/>
</dbReference>
<dbReference type="RefSeq" id="WP_224455664.1">
    <property type="nucleotide sequence ID" value="NZ_BAAAGG010000006.1"/>
</dbReference>
<evidence type="ECO:0000313" key="4">
    <source>
        <dbReference type="EMBL" id="GAA0760213.1"/>
    </source>
</evidence>
<evidence type="ECO:0000256" key="1">
    <source>
        <dbReference type="PROSITE-ProRule" id="PRU01379"/>
    </source>
</evidence>
<dbReference type="InterPro" id="IPR000834">
    <property type="entry name" value="Peptidase_M14"/>
</dbReference>
<keyword evidence="2" id="KW-0732">Signal</keyword>
<dbReference type="EMBL" id="BAAAGG010000006">
    <property type="protein sequence ID" value="GAA0760213.1"/>
    <property type="molecule type" value="Genomic_DNA"/>
</dbReference>
<organism evidence="4 5">
    <name type="scientific">Psychroflexus lacisalsi</name>
    <dbReference type="NCBI Taxonomy" id="503928"/>
    <lineage>
        <taxon>Bacteria</taxon>
        <taxon>Pseudomonadati</taxon>
        <taxon>Bacteroidota</taxon>
        <taxon>Flavobacteriia</taxon>
        <taxon>Flavobacteriales</taxon>
        <taxon>Flavobacteriaceae</taxon>
        <taxon>Psychroflexus</taxon>
    </lineage>
</organism>
<proteinExistence type="inferred from homology"/>
<gene>
    <name evidence="4" type="ORF">GCM10009433_19080</name>
</gene>
<comment type="similarity">
    <text evidence="1">Belongs to the peptidase M14 family.</text>
</comment>
<comment type="caution">
    <text evidence="4">The sequence shown here is derived from an EMBL/GenBank/DDBJ whole genome shotgun (WGS) entry which is preliminary data.</text>
</comment>